<evidence type="ECO:0000259" key="6">
    <source>
        <dbReference type="PROSITE" id="PS50835"/>
    </source>
</evidence>
<dbReference type="PANTHER" id="PTHR12080">
    <property type="entry name" value="SIGNALING LYMPHOCYTIC ACTIVATION MOLECULE"/>
    <property type="match status" value="1"/>
</dbReference>
<reference evidence="7" key="1">
    <citation type="submission" date="2025-08" db="UniProtKB">
        <authorList>
            <consortium name="Ensembl"/>
        </authorList>
    </citation>
    <scope>IDENTIFICATION</scope>
</reference>
<keyword evidence="8" id="KW-1185">Reference proteome</keyword>
<evidence type="ECO:0000313" key="7">
    <source>
        <dbReference type="Ensembl" id="ENSACIP00000022831.1"/>
    </source>
</evidence>
<reference evidence="7" key="2">
    <citation type="submission" date="2025-09" db="UniProtKB">
        <authorList>
            <consortium name="Ensembl"/>
        </authorList>
    </citation>
    <scope>IDENTIFICATION</scope>
</reference>
<dbReference type="InterPro" id="IPR007110">
    <property type="entry name" value="Ig-like_dom"/>
</dbReference>
<dbReference type="Proteomes" id="UP000261340">
    <property type="component" value="Unplaced"/>
</dbReference>
<sequence>MGKKGHYLSSFLTFSFLRLVSLQSKQYALPGQMVTFEPVITTPPDEILWKHNGNKVVEFNGNEETVYNPFEKRTTLDWHAAVLEIKQLRHDDSGKYELDVLTNKGLSRFYFELEVIGKVAKPSISCKMNNGSSGSDKSGNEATLMCSADSSESQSLMFEWSQHGKIHLGPILKILLGKEYDDEAYNCTVSNRLSKEMAKFTAKECYLGKILLSH</sequence>
<evidence type="ECO:0000256" key="3">
    <source>
        <dbReference type="ARBA" id="ARBA00023136"/>
    </source>
</evidence>
<feature type="signal peptide" evidence="5">
    <location>
        <begin position="1"/>
        <end position="22"/>
    </location>
</feature>
<dbReference type="InterPro" id="IPR013783">
    <property type="entry name" value="Ig-like_fold"/>
</dbReference>
<dbReference type="Ensembl" id="ENSACIT00000023437.1">
    <property type="protein sequence ID" value="ENSACIP00000022831.1"/>
    <property type="gene ID" value="ENSACIG00000017774.1"/>
</dbReference>
<dbReference type="PANTHER" id="PTHR12080:SF55">
    <property type="entry name" value="LYMPHOCYTE FUNCTION-ASSOCIATED ANTIGEN 3"/>
    <property type="match status" value="1"/>
</dbReference>
<keyword evidence="4" id="KW-0325">Glycoprotein</keyword>
<protein>
    <recommendedName>
        <fullName evidence="6">Ig-like domain-containing protein</fullName>
    </recommendedName>
</protein>
<organism evidence="7 8">
    <name type="scientific">Amphilophus citrinellus</name>
    <name type="common">Midas cichlid</name>
    <name type="synonym">Cichlasoma citrinellum</name>
    <dbReference type="NCBI Taxonomy" id="61819"/>
    <lineage>
        <taxon>Eukaryota</taxon>
        <taxon>Metazoa</taxon>
        <taxon>Chordata</taxon>
        <taxon>Craniata</taxon>
        <taxon>Vertebrata</taxon>
        <taxon>Euteleostomi</taxon>
        <taxon>Actinopterygii</taxon>
        <taxon>Neopterygii</taxon>
        <taxon>Teleostei</taxon>
        <taxon>Neoteleostei</taxon>
        <taxon>Acanthomorphata</taxon>
        <taxon>Ovalentaria</taxon>
        <taxon>Cichlomorphae</taxon>
        <taxon>Cichliformes</taxon>
        <taxon>Cichlidae</taxon>
        <taxon>New World cichlids</taxon>
        <taxon>Cichlasomatinae</taxon>
        <taxon>Heroini</taxon>
        <taxon>Amphilophus</taxon>
    </lineage>
</organism>
<name>A0A3Q0SIJ3_AMPCI</name>
<dbReference type="SUPFAM" id="SSF48726">
    <property type="entry name" value="Immunoglobulin"/>
    <property type="match status" value="2"/>
</dbReference>
<evidence type="ECO:0000313" key="8">
    <source>
        <dbReference type="Proteomes" id="UP000261340"/>
    </source>
</evidence>
<keyword evidence="2 5" id="KW-0732">Signal</keyword>
<evidence type="ECO:0000256" key="1">
    <source>
        <dbReference type="ARBA" id="ARBA00004370"/>
    </source>
</evidence>
<dbReference type="OMA" id="TITELTW"/>
<dbReference type="InterPro" id="IPR003599">
    <property type="entry name" value="Ig_sub"/>
</dbReference>
<dbReference type="InterPro" id="IPR036179">
    <property type="entry name" value="Ig-like_dom_sf"/>
</dbReference>
<dbReference type="AlphaFoldDB" id="A0A3Q0SIJ3"/>
<dbReference type="SMART" id="SM00409">
    <property type="entry name" value="IG"/>
    <property type="match status" value="2"/>
</dbReference>
<keyword evidence="3" id="KW-0472">Membrane</keyword>
<evidence type="ECO:0000256" key="5">
    <source>
        <dbReference type="SAM" id="SignalP"/>
    </source>
</evidence>
<dbReference type="GO" id="GO:0016020">
    <property type="term" value="C:membrane"/>
    <property type="evidence" value="ECO:0007669"/>
    <property type="project" value="UniProtKB-SubCell"/>
</dbReference>
<comment type="subcellular location">
    <subcellularLocation>
        <location evidence="1">Membrane</location>
    </subcellularLocation>
</comment>
<feature type="domain" description="Ig-like" evidence="6">
    <location>
        <begin position="122"/>
        <end position="198"/>
    </location>
</feature>
<dbReference type="STRING" id="61819.ENSACIP00000022831"/>
<feature type="chain" id="PRO_5046410364" description="Ig-like domain-containing protein" evidence="5">
    <location>
        <begin position="23"/>
        <end position="214"/>
    </location>
</feature>
<evidence type="ECO:0000256" key="4">
    <source>
        <dbReference type="ARBA" id="ARBA00023180"/>
    </source>
</evidence>
<evidence type="ECO:0000256" key="2">
    <source>
        <dbReference type="ARBA" id="ARBA00022729"/>
    </source>
</evidence>
<proteinExistence type="predicted"/>
<dbReference type="GeneTree" id="ENSGT01140000282714"/>
<dbReference type="PROSITE" id="PS50835">
    <property type="entry name" value="IG_LIKE"/>
    <property type="match status" value="1"/>
</dbReference>
<dbReference type="InterPro" id="IPR015631">
    <property type="entry name" value="CD2/SLAM_rcpt"/>
</dbReference>
<accession>A0A3Q0SIJ3</accession>
<dbReference type="Gene3D" id="2.60.40.10">
    <property type="entry name" value="Immunoglobulins"/>
    <property type="match status" value="2"/>
</dbReference>